<feature type="domain" description="Methylated-DNA-[protein]-cysteine S-methyltransferase DNA binding" evidence="7">
    <location>
        <begin position="86"/>
        <end position="164"/>
    </location>
</feature>
<dbReference type="Proteomes" id="UP000633205">
    <property type="component" value="Unassembled WGS sequence"/>
</dbReference>
<evidence type="ECO:0000259" key="7">
    <source>
        <dbReference type="Pfam" id="PF01035"/>
    </source>
</evidence>
<dbReference type="GO" id="GO:0006281">
    <property type="term" value="P:DNA repair"/>
    <property type="evidence" value="ECO:0007669"/>
    <property type="project" value="UniProtKB-KW"/>
</dbReference>
<evidence type="ECO:0000256" key="5">
    <source>
        <dbReference type="ARBA" id="ARBA00023204"/>
    </source>
</evidence>
<gene>
    <name evidence="8" type="ORF">GCM10010915_04840</name>
</gene>
<comment type="caution">
    <text evidence="8">The sequence shown here is derived from an EMBL/GenBank/DDBJ whole genome shotgun (WGS) entry which is preliminary data.</text>
</comment>
<dbReference type="GO" id="GO:0003908">
    <property type="term" value="F:methylated-DNA-[protein]-cysteine S-methyltransferase activity"/>
    <property type="evidence" value="ECO:0007669"/>
    <property type="project" value="UniProtKB-EC"/>
</dbReference>
<reference evidence="8" key="1">
    <citation type="journal article" date="2014" name="Int. J. Syst. Evol. Microbiol.">
        <title>Complete genome sequence of Corynebacterium casei LMG S-19264T (=DSM 44701T), isolated from a smear-ripened cheese.</title>
        <authorList>
            <consortium name="US DOE Joint Genome Institute (JGI-PGF)"/>
            <person name="Walter F."/>
            <person name="Albersmeier A."/>
            <person name="Kalinowski J."/>
            <person name="Ruckert C."/>
        </authorList>
    </citation>
    <scope>NUCLEOTIDE SEQUENCE</scope>
    <source>
        <strain evidence="8">CGMCC 1.15152</strain>
    </source>
</reference>
<keyword evidence="9" id="KW-1185">Reference proteome</keyword>
<dbReference type="PROSITE" id="PS00374">
    <property type="entry name" value="MGMT"/>
    <property type="match status" value="1"/>
</dbReference>
<keyword evidence="3" id="KW-0808">Transferase</keyword>
<reference evidence="8" key="2">
    <citation type="submission" date="2020-09" db="EMBL/GenBank/DDBJ databases">
        <authorList>
            <person name="Sun Q."/>
            <person name="Zhou Y."/>
        </authorList>
    </citation>
    <scope>NUCLEOTIDE SEQUENCE</scope>
    <source>
        <strain evidence="8">CGMCC 1.15152</strain>
    </source>
</reference>
<dbReference type="InterPro" id="IPR036217">
    <property type="entry name" value="MethylDNA_cys_MeTrfase_DNAb"/>
</dbReference>
<comment type="catalytic activity">
    <reaction evidence="1">
        <text>a 4-O-methyl-thymidine in DNA + L-cysteinyl-[protein] = a thymidine in DNA + S-methyl-L-cysteinyl-[protein]</text>
        <dbReference type="Rhea" id="RHEA:53428"/>
        <dbReference type="Rhea" id="RHEA-COMP:10131"/>
        <dbReference type="Rhea" id="RHEA-COMP:10132"/>
        <dbReference type="Rhea" id="RHEA-COMP:13555"/>
        <dbReference type="Rhea" id="RHEA-COMP:13556"/>
        <dbReference type="ChEBI" id="CHEBI:29950"/>
        <dbReference type="ChEBI" id="CHEBI:82612"/>
        <dbReference type="ChEBI" id="CHEBI:137386"/>
        <dbReference type="ChEBI" id="CHEBI:137387"/>
        <dbReference type="EC" id="2.1.1.63"/>
    </reaction>
</comment>
<dbReference type="InterPro" id="IPR001497">
    <property type="entry name" value="MethylDNA_cys_MeTrfase_AS"/>
</dbReference>
<dbReference type="PANTHER" id="PTHR10815:SF13">
    <property type="entry name" value="METHYLATED-DNA--PROTEIN-CYSTEINE METHYLTRANSFERASE"/>
    <property type="match status" value="1"/>
</dbReference>
<name>A0A916Y2P9_9MICO</name>
<keyword evidence="5" id="KW-0234">DNA repair</keyword>
<dbReference type="Gene3D" id="1.10.10.10">
    <property type="entry name" value="Winged helix-like DNA-binding domain superfamily/Winged helix DNA-binding domain"/>
    <property type="match status" value="1"/>
</dbReference>
<evidence type="ECO:0000256" key="6">
    <source>
        <dbReference type="ARBA" id="ARBA00049348"/>
    </source>
</evidence>
<dbReference type="RefSeq" id="WP_188710725.1">
    <property type="nucleotide sequence ID" value="NZ_BMHO01000001.1"/>
</dbReference>
<evidence type="ECO:0000256" key="2">
    <source>
        <dbReference type="ARBA" id="ARBA00022603"/>
    </source>
</evidence>
<keyword evidence="2 8" id="KW-0489">Methyltransferase</keyword>
<dbReference type="InterPro" id="IPR014048">
    <property type="entry name" value="MethylDNA_cys_MeTrfase_DNA-bd"/>
</dbReference>
<sequence>MTDDMLWETMETPDGPFTVLADDEGTVLSAGWSSDPEVVIARVRPADRPDRARAGVSGVAPAVRAYYDGDLAAIDEVRVRHFGTELQRRGWAALRQIPAGTPLTYTEFAADLGSPSAVRAAAGICARNAPALFVPCHRVLRSDGTLGGFAWGVEVKRALLARESPGGAPGLFELM</sequence>
<dbReference type="PANTHER" id="PTHR10815">
    <property type="entry name" value="METHYLATED-DNA--PROTEIN-CYSTEINE METHYLTRANSFERASE"/>
    <property type="match status" value="1"/>
</dbReference>
<dbReference type="GO" id="GO:0032259">
    <property type="term" value="P:methylation"/>
    <property type="evidence" value="ECO:0007669"/>
    <property type="project" value="UniProtKB-KW"/>
</dbReference>
<dbReference type="EMBL" id="BMHO01000001">
    <property type="protein sequence ID" value="GGD27848.1"/>
    <property type="molecule type" value="Genomic_DNA"/>
</dbReference>
<evidence type="ECO:0000313" key="9">
    <source>
        <dbReference type="Proteomes" id="UP000633205"/>
    </source>
</evidence>
<protein>
    <submittedName>
        <fullName evidence="8">Methylated-DNA:protein-cysteine methyltransferase</fullName>
    </submittedName>
</protein>
<keyword evidence="4" id="KW-0227">DNA damage</keyword>
<proteinExistence type="predicted"/>
<organism evidence="8 9">
    <name type="scientific">Microbacterium faecale</name>
    <dbReference type="NCBI Taxonomy" id="1804630"/>
    <lineage>
        <taxon>Bacteria</taxon>
        <taxon>Bacillati</taxon>
        <taxon>Actinomycetota</taxon>
        <taxon>Actinomycetes</taxon>
        <taxon>Micrococcales</taxon>
        <taxon>Microbacteriaceae</taxon>
        <taxon>Microbacterium</taxon>
    </lineage>
</organism>
<evidence type="ECO:0000256" key="1">
    <source>
        <dbReference type="ARBA" id="ARBA00001286"/>
    </source>
</evidence>
<evidence type="ECO:0000313" key="8">
    <source>
        <dbReference type="EMBL" id="GGD27848.1"/>
    </source>
</evidence>
<accession>A0A916Y2P9</accession>
<comment type="catalytic activity">
    <reaction evidence="6">
        <text>a 6-O-methyl-2'-deoxyguanosine in DNA + L-cysteinyl-[protein] = S-methyl-L-cysteinyl-[protein] + a 2'-deoxyguanosine in DNA</text>
        <dbReference type="Rhea" id="RHEA:24000"/>
        <dbReference type="Rhea" id="RHEA-COMP:10131"/>
        <dbReference type="Rhea" id="RHEA-COMP:10132"/>
        <dbReference type="Rhea" id="RHEA-COMP:11367"/>
        <dbReference type="Rhea" id="RHEA-COMP:11368"/>
        <dbReference type="ChEBI" id="CHEBI:29950"/>
        <dbReference type="ChEBI" id="CHEBI:82612"/>
        <dbReference type="ChEBI" id="CHEBI:85445"/>
        <dbReference type="ChEBI" id="CHEBI:85448"/>
        <dbReference type="EC" id="2.1.1.63"/>
    </reaction>
</comment>
<dbReference type="InterPro" id="IPR036388">
    <property type="entry name" value="WH-like_DNA-bd_sf"/>
</dbReference>
<dbReference type="CDD" id="cd06445">
    <property type="entry name" value="ATase"/>
    <property type="match status" value="1"/>
</dbReference>
<dbReference type="SUPFAM" id="SSF46767">
    <property type="entry name" value="Methylated DNA-protein cysteine methyltransferase, C-terminal domain"/>
    <property type="match status" value="1"/>
</dbReference>
<dbReference type="Pfam" id="PF01035">
    <property type="entry name" value="DNA_binding_1"/>
    <property type="match status" value="1"/>
</dbReference>
<evidence type="ECO:0000256" key="3">
    <source>
        <dbReference type="ARBA" id="ARBA00022679"/>
    </source>
</evidence>
<evidence type="ECO:0000256" key="4">
    <source>
        <dbReference type="ARBA" id="ARBA00022763"/>
    </source>
</evidence>
<dbReference type="NCBIfam" id="TIGR00589">
    <property type="entry name" value="ogt"/>
    <property type="match status" value="1"/>
</dbReference>
<dbReference type="AlphaFoldDB" id="A0A916Y2P9"/>